<evidence type="ECO:0000256" key="2">
    <source>
        <dbReference type="SAM" id="MobiDB-lite"/>
    </source>
</evidence>
<keyword evidence="1" id="KW-0479">Metal-binding</keyword>
<dbReference type="Pfam" id="PF00098">
    <property type="entry name" value="zf-CCHC"/>
    <property type="match status" value="1"/>
</dbReference>
<dbReference type="EMBL" id="SWLB01000020">
    <property type="protein sequence ID" value="KAF3325448.1"/>
    <property type="molecule type" value="Genomic_DNA"/>
</dbReference>
<dbReference type="SMART" id="SM00343">
    <property type="entry name" value="ZnF_C2HC"/>
    <property type="match status" value="2"/>
</dbReference>
<evidence type="ECO:0000259" key="3">
    <source>
        <dbReference type="PROSITE" id="PS50158"/>
    </source>
</evidence>
<dbReference type="AlphaFoldDB" id="A0A833QUK0"/>
<dbReference type="Proteomes" id="UP000623129">
    <property type="component" value="Unassembled WGS sequence"/>
</dbReference>
<dbReference type="SUPFAM" id="SSF57756">
    <property type="entry name" value="Retrovirus zinc finger-like domains"/>
    <property type="match status" value="1"/>
</dbReference>
<evidence type="ECO:0000313" key="4">
    <source>
        <dbReference type="EMBL" id="KAF3325448.1"/>
    </source>
</evidence>
<comment type="caution">
    <text evidence="4">The sequence shown here is derived from an EMBL/GenBank/DDBJ whole genome shotgun (WGS) entry which is preliminary data.</text>
</comment>
<protein>
    <submittedName>
        <fullName evidence="4">Zinc finger CCHC domain-containing protein 3</fullName>
    </submittedName>
</protein>
<feature type="domain" description="CCHC-type" evidence="3">
    <location>
        <begin position="34"/>
        <end position="47"/>
    </location>
</feature>
<keyword evidence="1" id="KW-0863">Zinc-finger</keyword>
<keyword evidence="5" id="KW-1185">Reference proteome</keyword>
<organism evidence="4 5">
    <name type="scientific">Carex littledalei</name>
    <dbReference type="NCBI Taxonomy" id="544730"/>
    <lineage>
        <taxon>Eukaryota</taxon>
        <taxon>Viridiplantae</taxon>
        <taxon>Streptophyta</taxon>
        <taxon>Embryophyta</taxon>
        <taxon>Tracheophyta</taxon>
        <taxon>Spermatophyta</taxon>
        <taxon>Magnoliopsida</taxon>
        <taxon>Liliopsida</taxon>
        <taxon>Poales</taxon>
        <taxon>Cyperaceae</taxon>
        <taxon>Cyperoideae</taxon>
        <taxon>Cariceae</taxon>
        <taxon>Carex</taxon>
        <taxon>Carex subgen. Euthyceras</taxon>
    </lineage>
</organism>
<dbReference type="GO" id="GO:0003676">
    <property type="term" value="F:nucleic acid binding"/>
    <property type="evidence" value="ECO:0007669"/>
    <property type="project" value="InterPro"/>
</dbReference>
<dbReference type="GO" id="GO:0008270">
    <property type="term" value="F:zinc ion binding"/>
    <property type="evidence" value="ECO:0007669"/>
    <property type="project" value="UniProtKB-KW"/>
</dbReference>
<feature type="domain" description="CCHC-type" evidence="3">
    <location>
        <begin position="15"/>
        <end position="30"/>
    </location>
</feature>
<name>A0A833QUK0_9POAL</name>
<sequence length="219" mass="24589">MAELHRLSSPNSPWCFRCGTKGHLTPACRNAVVCFACNRLGHRSSQCTAIRPELAPAHPPKTFAPHSAVSFPPLTATPTSHQQQPLLPTPPQSPLPTTHTSLPSYTPSFEQFQSAHTDRVEMPTGTALRPAIHTFHATAASENLEAAFKMSFLLTDVERWGPERITAALYRMSDPQSRHQWIVRVFDDFRYLILASSQFWLDSVLPKRTLRLENRDIPI</sequence>
<dbReference type="PROSITE" id="PS50158">
    <property type="entry name" value="ZF_CCHC"/>
    <property type="match status" value="2"/>
</dbReference>
<dbReference type="Gene3D" id="4.10.60.10">
    <property type="entry name" value="Zinc finger, CCHC-type"/>
    <property type="match status" value="1"/>
</dbReference>
<proteinExistence type="predicted"/>
<feature type="region of interest" description="Disordered" evidence="2">
    <location>
        <begin position="58"/>
        <end position="101"/>
    </location>
</feature>
<gene>
    <name evidence="4" type="ORF">FCM35_KLT10519</name>
</gene>
<evidence type="ECO:0000313" key="5">
    <source>
        <dbReference type="Proteomes" id="UP000623129"/>
    </source>
</evidence>
<reference evidence="4" key="1">
    <citation type="submission" date="2020-01" db="EMBL/GenBank/DDBJ databases">
        <title>Genome sequence of Kobresia littledalei, the first chromosome-level genome in the family Cyperaceae.</title>
        <authorList>
            <person name="Qu G."/>
        </authorList>
    </citation>
    <scope>NUCLEOTIDE SEQUENCE</scope>
    <source>
        <strain evidence="4">C.B.Clarke</strain>
        <tissue evidence="4">Leaf</tissue>
    </source>
</reference>
<accession>A0A833QUK0</accession>
<dbReference type="InterPro" id="IPR001878">
    <property type="entry name" value="Znf_CCHC"/>
</dbReference>
<evidence type="ECO:0000256" key="1">
    <source>
        <dbReference type="PROSITE-ProRule" id="PRU00047"/>
    </source>
</evidence>
<dbReference type="InterPro" id="IPR036875">
    <property type="entry name" value="Znf_CCHC_sf"/>
</dbReference>
<keyword evidence="1" id="KW-0862">Zinc</keyword>
<feature type="compositionally biased region" description="Low complexity" evidence="2">
    <location>
        <begin position="77"/>
        <end position="86"/>
    </location>
</feature>